<feature type="coiled-coil region" evidence="6">
    <location>
        <begin position="178"/>
        <end position="214"/>
    </location>
</feature>
<feature type="domain" description="Virilizer N-terminal" evidence="8">
    <location>
        <begin position="7"/>
        <end position="229"/>
    </location>
</feature>
<dbReference type="RefSeq" id="XP_029646787.1">
    <property type="nucleotide sequence ID" value="XM_029790927.2"/>
</dbReference>
<dbReference type="GO" id="GO:0005634">
    <property type="term" value="C:nucleus"/>
    <property type="evidence" value="ECO:0007669"/>
    <property type="project" value="UniProtKB-SubCell"/>
</dbReference>
<feature type="compositionally biased region" description="Basic residues" evidence="7">
    <location>
        <begin position="467"/>
        <end position="476"/>
    </location>
</feature>
<dbReference type="InterPro" id="IPR031801">
    <property type="entry name" value="VIR_N"/>
</dbReference>
<feature type="region of interest" description="Disordered" evidence="7">
    <location>
        <begin position="1987"/>
        <end position="2084"/>
    </location>
</feature>
<evidence type="ECO:0000259" key="8">
    <source>
        <dbReference type="Pfam" id="PF15912"/>
    </source>
</evidence>
<feature type="compositionally biased region" description="Low complexity" evidence="7">
    <location>
        <begin position="247"/>
        <end position="289"/>
    </location>
</feature>
<evidence type="ECO:0000313" key="9">
    <source>
        <dbReference type="Proteomes" id="UP000515154"/>
    </source>
</evidence>
<evidence type="ECO:0000256" key="6">
    <source>
        <dbReference type="SAM" id="Coils"/>
    </source>
</evidence>
<feature type="compositionally biased region" description="Low complexity" evidence="7">
    <location>
        <begin position="1917"/>
        <end position="1949"/>
    </location>
</feature>
<feature type="compositionally biased region" description="Basic and acidic residues" evidence="7">
    <location>
        <begin position="1510"/>
        <end position="1523"/>
    </location>
</feature>
<feature type="region of interest" description="Disordered" evidence="7">
    <location>
        <begin position="872"/>
        <end position="901"/>
    </location>
</feature>
<feature type="compositionally biased region" description="Gly residues" evidence="7">
    <location>
        <begin position="880"/>
        <end position="897"/>
    </location>
</feature>
<feature type="compositionally biased region" description="Basic residues" evidence="7">
    <location>
        <begin position="1889"/>
        <end position="1898"/>
    </location>
</feature>
<evidence type="ECO:0000256" key="5">
    <source>
        <dbReference type="ARBA" id="ARBA00023242"/>
    </source>
</evidence>
<dbReference type="GO" id="GO:0006397">
    <property type="term" value="P:mRNA processing"/>
    <property type="evidence" value="ECO:0007669"/>
    <property type="project" value="UniProtKB-KW"/>
</dbReference>
<evidence type="ECO:0000256" key="2">
    <source>
        <dbReference type="ARBA" id="ARBA00008371"/>
    </source>
</evidence>
<dbReference type="InterPro" id="IPR026736">
    <property type="entry name" value="Virilizer"/>
</dbReference>
<reference evidence="10" key="1">
    <citation type="submission" date="2025-08" db="UniProtKB">
        <authorList>
            <consortium name="RefSeq"/>
        </authorList>
    </citation>
    <scope>IDENTIFICATION</scope>
</reference>
<keyword evidence="3" id="KW-0507">mRNA processing</keyword>
<proteinExistence type="inferred from homology"/>
<protein>
    <submittedName>
        <fullName evidence="10">Protein virilizer homolog isoform X1</fullName>
    </submittedName>
</protein>
<dbReference type="Proteomes" id="UP000515154">
    <property type="component" value="Linkage group LG17"/>
</dbReference>
<evidence type="ECO:0000313" key="10">
    <source>
        <dbReference type="RefSeq" id="XP_029646787.1"/>
    </source>
</evidence>
<feature type="compositionally biased region" description="Low complexity" evidence="7">
    <location>
        <begin position="215"/>
        <end position="240"/>
    </location>
</feature>
<dbReference type="GO" id="GO:0008380">
    <property type="term" value="P:RNA splicing"/>
    <property type="evidence" value="ECO:0007669"/>
    <property type="project" value="UniProtKB-KW"/>
</dbReference>
<organism evidence="9 10">
    <name type="scientific">Octopus sinensis</name>
    <name type="common">East Asian common octopus</name>
    <dbReference type="NCBI Taxonomy" id="2607531"/>
    <lineage>
        <taxon>Eukaryota</taxon>
        <taxon>Metazoa</taxon>
        <taxon>Spiralia</taxon>
        <taxon>Lophotrochozoa</taxon>
        <taxon>Mollusca</taxon>
        <taxon>Cephalopoda</taxon>
        <taxon>Coleoidea</taxon>
        <taxon>Octopodiformes</taxon>
        <taxon>Octopoda</taxon>
        <taxon>Incirrata</taxon>
        <taxon>Octopodidae</taxon>
        <taxon>Octopus</taxon>
    </lineage>
</organism>
<evidence type="ECO:0000256" key="4">
    <source>
        <dbReference type="ARBA" id="ARBA00023187"/>
    </source>
</evidence>
<keyword evidence="4" id="KW-0508">mRNA splicing</keyword>
<evidence type="ECO:0000256" key="7">
    <source>
        <dbReference type="SAM" id="MobiDB-lite"/>
    </source>
</evidence>
<dbReference type="Pfam" id="PF15912">
    <property type="entry name" value="VIR_N"/>
    <property type="match status" value="1"/>
</dbReference>
<feature type="compositionally biased region" description="Basic and acidic residues" evidence="7">
    <location>
        <begin position="357"/>
        <end position="381"/>
    </location>
</feature>
<feature type="region of interest" description="Disordered" evidence="7">
    <location>
        <begin position="215"/>
        <end position="507"/>
    </location>
</feature>
<keyword evidence="9" id="KW-1185">Reference proteome</keyword>
<feature type="region of interest" description="Disordered" evidence="7">
    <location>
        <begin position="1509"/>
        <end position="1530"/>
    </location>
</feature>
<dbReference type="PANTHER" id="PTHR23185">
    <property type="entry name" value="PROTEIN VIRILIZER HOMOLOG"/>
    <property type="match status" value="1"/>
</dbReference>
<sequence length="2209" mass="247510">MADSTQVELLFFDTFSHENIEELNLDLVKFSRPAVLHEVHVVPLGTKVQAEVPGGTRLGATNPSSFKLEFFVNNLRKPNAATFEKLGMLEYKDNKDVMFLAEELVPTNGLILKGWYTTITIAAFGNVATIETISPPPPPPPPQQSVHRIKGPALENHSQSDKQSEWEPRQQHPLDYIQQQVEQQMQHLQQQQHAQQQAQQAQQQQAQAQQKQQKQQMVQPSQQSKAVQQVGQQSGQGQTQVPPPSSQQPSSQVQPSKQPQQQQQQQQQVASSQQQQQQQQKTQQSSTVVHPPSQSHTAPTQTPLLPLPHRSSDVYHQTEELFDHRPSSSQDIPTQEYSASQREFTGDSHKAFSQRDSTADQTDRTYRGDFNELCSESKEPIDTSDFFEEQHRSRSSYEREVHHRDGRGTREADTAREFDNQRDGSREKNDKDPCSRSPTRERDWDQFKERDQSRDLSDRETRDRTKSPRCRSRSPTRSRSPPAESPRQDRIEDPDSETLPMNQDDLYCLTPVHSPNVIFLSDAENQDADDGYEDISSDDDDDGLICGDDSDMQNVEFFDVADDSWNFATSSFNPFQCYLAPLAHFLDPSLTPFEVEKAQWQQSESGANAEMCQEAKTLLEYIETFANAEHQRKWIEAVEIIPSLLDKGLSYLLYKENREDVLTTLLDWCIEGLDLKKAITQQETAFKVRYLKMGIRLASSLCCCDSFVASKAVERNIQHYLLDLYISPNMSMSLKLQILRTLDQTTRLQEGLLWFTASHPSKQKRQRLRRRLVSAKQNEENEDTTEKKMYDIDEYLQDIDEQERDKLDGMSEGWSCYQRLLDIMMTKQIVRVAVAGTALLRKIHTFEVLQNFYLIVEQLIENMPCFEEGDLKSGQEDVVNGGGGGSNNNNGSGGAGGTEDSDVDPVASGVASISDVNADLLITYLEEITKVMTQAPFLIAQPRRSLPGKVIFELRQQPLDIYPNLFAICYSCQLLECLFVLLSSPATINNFGLFVAIRDFLQQLLETQKGLLFLSAKPDATNGILRALVQMGDYNREENSEENPAQLLGLQLTYHLQTLQYVDQLADYHKKNSSEKDIDEAEPLGVLHSMYSMTINPLGREAVVHVLGLDENLGVLLPFVESVGDEVKDARVKKSVCAGYVSELLLLVIRQSDNMEMLQHFAPQLLTMSEDGKYIVTPSASDQMATKMQEIQEWLCPIKKITAFSHEVLQSLILQLKMYADDVLKLPRGLITILRVLNFLAVPPKTKYAEERPVELKYSYIIIELLSADCFRLFVVFLQRLADRMQRPWQQGIPQSSSQLSIVLSIVKPALSIINTTLSFLIMSRGSEFRDLTALPVLFELHTVICSVPSAAPYLNDIQQIQKTIIDTALCYTQPTLSENEEGLSQSLWTLMIKELLKHSMTSPYRYLSGLLLLSELLPLPLPIQTKETLSDEELSLVVNNRKLWSAHLHPVTPHIHEVIQSLSVSSCIPLQQALRRVCWQIADLAAPSACIITKCVYEMLIDNLTASGNKEKSDEKKDGEKETPEEEEDKNNCLQVIKILSLLAYLLSHPSVKAAILCQLRSSSKLEDKNQDLLTLLIQLLNSSTTEKSSLRVQEQEQILTILQNLCDPEITLVSPDSALSFQEQLSNALPVGGQLSQIASGLLEHLSNAENSCSTHVSCLRTLGLLCEHDWGFYHIKSCLEKQDHVFYKLLTHLHSTYNKDSADFLQFLSAAIEFLRLLLAENSEEESEFVRTYILTVPELRKFINWTIRDECHPLYELEKLLEECAKEEETLDTLVESFSALIQLIEDNKAEASEPKEFVEPVMPEGETLNSLFNHRALFVLTDSEDERLNTAYWMSPANSDDIDIELDLVRFNLQELVAKYCPEFNLEEELKKATDTTPYEGPPKPKRDRLGRRKSSEGVHFPRGKGTKQKFGASIRGRGASRGMASNRSDPFRSRPPNTSRPPSMHVDDFNKLQKTNQQLMGPTGLNRRPDKAFFLQEIGRGRGRGFDRNQGFSRGRFFTPPGNYRRNPGQFGHNTNKATLPYYPQNTRGGGSGGAGIGGGRGDGGGGRGDGGGGRGDGGGGRGDGGGGGGGNSGGGMNIYTNRTNVSFNSPRQFIRGGLDKRTTVDRRAGRDNRFSLRGGGRGGNNLASGSLGAALLSAAVSGGAAGLTGPGGGGGVGNNAAAAAAGSSNHWFASKAKELDMRFQPTFRGRREISRHFRSFTK</sequence>
<keyword evidence="5" id="KW-0539">Nucleus</keyword>
<evidence type="ECO:0000256" key="3">
    <source>
        <dbReference type="ARBA" id="ARBA00022664"/>
    </source>
</evidence>
<feature type="compositionally biased region" description="Polar residues" evidence="7">
    <location>
        <begin position="292"/>
        <end position="302"/>
    </location>
</feature>
<dbReference type="GO" id="GO:0036396">
    <property type="term" value="C:RNA N6-methyladenosine methyltransferase complex"/>
    <property type="evidence" value="ECO:0007669"/>
    <property type="project" value="TreeGrafter"/>
</dbReference>
<gene>
    <name evidence="10" type="primary">LOC115220779</name>
</gene>
<dbReference type="GO" id="GO:0003723">
    <property type="term" value="F:RNA binding"/>
    <property type="evidence" value="ECO:0007669"/>
    <property type="project" value="TreeGrafter"/>
</dbReference>
<feature type="compositionally biased region" description="Polar residues" evidence="7">
    <location>
        <begin position="327"/>
        <end position="343"/>
    </location>
</feature>
<name>A0A6P7T993_9MOLL</name>
<accession>A0A6P7T993</accession>
<keyword evidence="6" id="KW-0175">Coiled coil</keyword>
<comment type="subcellular location">
    <subcellularLocation>
        <location evidence="1">Nucleus</location>
    </subcellularLocation>
</comment>
<feature type="region of interest" description="Disordered" evidence="7">
    <location>
        <begin position="1877"/>
        <end position="1953"/>
    </location>
</feature>
<evidence type="ECO:0000256" key="1">
    <source>
        <dbReference type="ARBA" id="ARBA00004123"/>
    </source>
</evidence>
<feature type="compositionally biased region" description="Gly residues" evidence="7">
    <location>
        <begin position="2034"/>
        <end position="2083"/>
    </location>
</feature>
<feature type="compositionally biased region" description="Basic and acidic residues" evidence="7">
    <location>
        <begin position="310"/>
        <end position="326"/>
    </location>
</feature>
<dbReference type="PANTHER" id="PTHR23185:SF0">
    <property type="entry name" value="PROTEIN VIRILIZER HOMOLOG"/>
    <property type="match status" value="1"/>
</dbReference>
<feature type="compositionally biased region" description="Basic and acidic residues" evidence="7">
    <location>
        <begin position="388"/>
        <end position="466"/>
    </location>
</feature>
<comment type="similarity">
    <text evidence="2">Belongs to the vir family.</text>
</comment>
<dbReference type="KEGG" id="osn:115220779"/>